<dbReference type="InterPro" id="IPR049492">
    <property type="entry name" value="BD-FAE-like_dom"/>
</dbReference>
<dbReference type="EMBL" id="PVWQ01000009">
    <property type="protein sequence ID" value="RDW72395.1"/>
    <property type="molecule type" value="Genomic_DNA"/>
</dbReference>
<proteinExistence type="predicted"/>
<sequence>MKPTKSQFPPDGKTLVYSTVAGHPIHMDYYLPPRTATTTDSLPALIYYHGGGMTTGSRREAPWPTWMYTHCQEKGYIFISADYRLCHPANVLDQIADAKALFAFLDSPAFADHLPPTVSLDTARIAVTGFSAGAYSARAACLYARPKPAALLSVYGLGGDVLADHWTRARPLTSIAKRFDLSGVPAILDDKTVVSESSFEEGRFALTVHWEVSGTFLDGIFQAPGLGAKLDALPYEKRFDAIPDHLKPGVLQAFVTRDYPPSVFVHGAADEVVSPQESRYQHEQLRNLGVESRLLVIKGGPHGLEFFERSEDSRVVRDSMKVYGEALAFIDGIFKRT</sequence>
<reference evidence="3 4" key="1">
    <citation type="journal article" date="2018" name="IMA Fungus">
        <title>IMA Genome-F 9: Draft genome sequence of Annulohypoxylon stygium, Aspergillus mulundensis, Berkeleyomyces basicola (syn. Thielaviopsis basicola), Ceratocystis smalleyi, two Cercospora beticola strains, Coleophoma cylindrospora, Fusarium fracticaudum, Phialophora cf. hyalina, and Morchella septimelata.</title>
        <authorList>
            <person name="Wingfield B.D."/>
            <person name="Bills G.F."/>
            <person name="Dong Y."/>
            <person name="Huang W."/>
            <person name="Nel W.J."/>
            <person name="Swalarsk-Parry B.S."/>
            <person name="Vaghefi N."/>
            <person name="Wilken P.M."/>
            <person name="An Z."/>
            <person name="de Beer Z.W."/>
            <person name="De Vos L."/>
            <person name="Chen L."/>
            <person name="Duong T.A."/>
            <person name="Gao Y."/>
            <person name="Hammerbacher A."/>
            <person name="Kikkert J.R."/>
            <person name="Li Y."/>
            <person name="Li H."/>
            <person name="Li K."/>
            <person name="Li Q."/>
            <person name="Liu X."/>
            <person name="Ma X."/>
            <person name="Naidoo K."/>
            <person name="Pethybridge S.J."/>
            <person name="Sun J."/>
            <person name="Steenkamp E.T."/>
            <person name="van der Nest M.A."/>
            <person name="van Wyk S."/>
            <person name="Wingfield M.J."/>
            <person name="Xiong C."/>
            <person name="Yue Q."/>
            <person name="Zhang X."/>
        </authorList>
    </citation>
    <scope>NUCLEOTIDE SEQUENCE [LARGE SCALE GENOMIC DNA]</scope>
    <source>
        <strain evidence="3 4">DSM 5745</strain>
    </source>
</reference>
<feature type="domain" description="BD-FAE-like" evidence="2">
    <location>
        <begin position="27"/>
        <end position="140"/>
    </location>
</feature>
<comment type="caution">
    <text evidence="3">The sequence shown here is derived from an EMBL/GenBank/DDBJ whole genome shotgun (WGS) entry which is preliminary data.</text>
</comment>
<keyword evidence="1 3" id="KW-0378">Hydrolase</keyword>
<dbReference type="STRING" id="1810919.A0A3D8REB3"/>
<accession>A0A3D8REB3</accession>
<dbReference type="SUPFAM" id="SSF53474">
    <property type="entry name" value="alpha/beta-Hydrolases"/>
    <property type="match status" value="1"/>
</dbReference>
<dbReference type="GeneID" id="38117937"/>
<gene>
    <name evidence="3" type="ORF">DSM5745_07567</name>
</gene>
<dbReference type="PANTHER" id="PTHR48081:SF3">
    <property type="entry name" value="ALPHA_BETA HYDROLASE FOLD-3 DOMAIN-CONTAINING PROTEIN"/>
    <property type="match status" value="1"/>
</dbReference>
<evidence type="ECO:0000313" key="4">
    <source>
        <dbReference type="Proteomes" id="UP000256690"/>
    </source>
</evidence>
<evidence type="ECO:0000259" key="2">
    <source>
        <dbReference type="Pfam" id="PF20434"/>
    </source>
</evidence>
<dbReference type="InterPro" id="IPR050300">
    <property type="entry name" value="GDXG_lipolytic_enzyme"/>
</dbReference>
<organism evidence="3 4">
    <name type="scientific">Aspergillus mulundensis</name>
    <dbReference type="NCBI Taxonomy" id="1810919"/>
    <lineage>
        <taxon>Eukaryota</taxon>
        <taxon>Fungi</taxon>
        <taxon>Dikarya</taxon>
        <taxon>Ascomycota</taxon>
        <taxon>Pezizomycotina</taxon>
        <taxon>Eurotiomycetes</taxon>
        <taxon>Eurotiomycetidae</taxon>
        <taxon>Eurotiales</taxon>
        <taxon>Aspergillaceae</taxon>
        <taxon>Aspergillus</taxon>
        <taxon>Aspergillus subgen. Nidulantes</taxon>
    </lineage>
</organism>
<dbReference type="RefSeq" id="XP_026601615.1">
    <property type="nucleotide sequence ID" value="XM_026749583.1"/>
</dbReference>
<protein>
    <submittedName>
        <fullName evidence="3">Alphabeta hydrolase fold</fullName>
    </submittedName>
</protein>
<dbReference type="Proteomes" id="UP000256690">
    <property type="component" value="Unassembled WGS sequence"/>
</dbReference>
<dbReference type="Gene3D" id="3.40.50.1820">
    <property type="entry name" value="alpha/beta hydrolase"/>
    <property type="match status" value="1"/>
</dbReference>
<keyword evidence="4" id="KW-1185">Reference proteome</keyword>
<evidence type="ECO:0000256" key="1">
    <source>
        <dbReference type="ARBA" id="ARBA00022801"/>
    </source>
</evidence>
<dbReference type="PANTHER" id="PTHR48081">
    <property type="entry name" value="AB HYDROLASE SUPERFAMILY PROTEIN C4A8.06C"/>
    <property type="match status" value="1"/>
</dbReference>
<dbReference type="GO" id="GO:0016787">
    <property type="term" value="F:hydrolase activity"/>
    <property type="evidence" value="ECO:0007669"/>
    <property type="project" value="UniProtKB-KW"/>
</dbReference>
<evidence type="ECO:0000313" key="3">
    <source>
        <dbReference type="EMBL" id="RDW72395.1"/>
    </source>
</evidence>
<dbReference type="AlphaFoldDB" id="A0A3D8REB3"/>
<dbReference type="Pfam" id="PF20434">
    <property type="entry name" value="BD-FAE"/>
    <property type="match status" value="1"/>
</dbReference>
<name>A0A3D8REB3_9EURO</name>
<dbReference type="InterPro" id="IPR029058">
    <property type="entry name" value="AB_hydrolase_fold"/>
</dbReference>
<dbReference type="OrthoDB" id="19653at2759"/>